<feature type="compositionally biased region" description="Low complexity" evidence="1">
    <location>
        <begin position="424"/>
        <end position="433"/>
    </location>
</feature>
<dbReference type="SUPFAM" id="SSF53098">
    <property type="entry name" value="Ribonuclease H-like"/>
    <property type="match status" value="1"/>
</dbReference>
<proteinExistence type="predicted"/>
<evidence type="ECO:0000313" key="3">
    <source>
        <dbReference type="EMBL" id="KAK8046508.1"/>
    </source>
</evidence>
<dbReference type="InterPro" id="IPR036397">
    <property type="entry name" value="RNaseH_sf"/>
</dbReference>
<evidence type="ECO:0000256" key="1">
    <source>
        <dbReference type="SAM" id="MobiDB-lite"/>
    </source>
</evidence>
<dbReference type="EMBL" id="JAQQWM010000009">
    <property type="protein sequence ID" value="KAK8046508.1"/>
    <property type="molecule type" value="Genomic_DNA"/>
</dbReference>
<feature type="domain" description="Gfd2/YDR514C-like C-terminal" evidence="2">
    <location>
        <begin position="143"/>
        <end position="265"/>
    </location>
</feature>
<feature type="region of interest" description="Disordered" evidence="1">
    <location>
        <begin position="1"/>
        <end position="20"/>
    </location>
</feature>
<dbReference type="Gene3D" id="3.30.420.10">
    <property type="entry name" value="Ribonuclease H-like superfamily/Ribonuclease H"/>
    <property type="match status" value="1"/>
</dbReference>
<keyword evidence="4" id="KW-1185">Reference proteome</keyword>
<evidence type="ECO:0000259" key="2">
    <source>
        <dbReference type="Pfam" id="PF21762"/>
    </source>
</evidence>
<protein>
    <recommendedName>
        <fullName evidence="2">Gfd2/YDR514C-like C-terminal domain-containing protein</fullName>
    </recommendedName>
</protein>
<reference evidence="3 4" key="1">
    <citation type="submission" date="2023-01" db="EMBL/GenBank/DDBJ databases">
        <title>Analysis of 21 Apiospora genomes using comparative genomics revels a genus with tremendous synthesis potential of carbohydrate active enzymes and secondary metabolites.</title>
        <authorList>
            <person name="Sorensen T."/>
        </authorList>
    </citation>
    <scope>NUCLEOTIDE SEQUENCE [LARGE SCALE GENOMIC DNA]</scope>
    <source>
        <strain evidence="3 4">CBS 83171</strain>
    </source>
</reference>
<accession>A0ABR1TIP7</accession>
<dbReference type="Proteomes" id="UP001446871">
    <property type="component" value="Unassembled WGS sequence"/>
</dbReference>
<dbReference type="PANTHER" id="PTHR28083:SF1">
    <property type="entry name" value="GOOD FOR FULL DBP5 ACTIVITY PROTEIN 2"/>
    <property type="match status" value="1"/>
</dbReference>
<dbReference type="Pfam" id="PF21762">
    <property type="entry name" value="DEDDh_C"/>
    <property type="match status" value="1"/>
</dbReference>
<evidence type="ECO:0000313" key="4">
    <source>
        <dbReference type="Proteomes" id="UP001446871"/>
    </source>
</evidence>
<dbReference type="InterPro" id="IPR040151">
    <property type="entry name" value="Gfd2/YDR514C-like"/>
</dbReference>
<organism evidence="3 4">
    <name type="scientific">Apiospora saccharicola</name>
    <dbReference type="NCBI Taxonomy" id="335842"/>
    <lineage>
        <taxon>Eukaryota</taxon>
        <taxon>Fungi</taxon>
        <taxon>Dikarya</taxon>
        <taxon>Ascomycota</taxon>
        <taxon>Pezizomycotina</taxon>
        <taxon>Sordariomycetes</taxon>
        <taxon>Xylariomycetidae</taxon>
        <taxon>Amphisphaeriales</taxon>
        <taxon>Apiosporaceae</taxon>
        <taxon>Apiospora</taxon>
    </lineage>
</organism>
<dbReference type="PANTHER" id="PTHR28083">
    <property type="entry name" value="GOOD FOR FULL DBP5 ACTIVITY PROTEIN 2"/>
    <property type="match status" value="1"/>
</dbReference>
<dbReference type="InterPro" id="IPR048519">
    <property type="entry name" value="Gfd2/YDR514C-like_C"/>
</dbReference>
<sequence>MIADSSHIDGSDPWTGASSPVSRLLEKPVCTLQEYEELRDGGSCVFIALDCEFVSDVHWDAEPDPARVFASQAPTEVGLAFAHSPLKPTATAAGTRQEPSLKDFCRDFRVEALSLKVQEPYLEKLEQIAQKPPVGNKGRGKLREDFRFGEPEFVPNKQVEARVCRAVEQYRDSKPNTQVVLVGYALDADFNAMRQAFPALADMCDRFLDLSTLIHSSVFTAAAVIEPPGLRSLLKLFGYPQDDYGLSESTYHNAGNDAVKTLALLNDLSLPCHIETLRLRQQIPREILLIEDVKPEDVRNVAFVRPADGLLMPTALDNVLKLAIIALPYRPQAVGMHKQLKKLPNSADQVQVLRGWVRFSSLQDLEVFVKEKDHMMCEEREMRIAPRGAAAGHTRKAFAGLKAGQSHKSNESGNALEDEDNADDGLALDGLFQ</sequence>
<dbReference type="InterPro" id="IPR012337">
    <property type="entry name" value="RNaseH-like_sf"/>
</dbReference>
<feature type="compositionally biased region" description="Basic and acidic residues" evidence="1">
    <location>
        <begin position="1"/>
        <end position="10"/>
    </location>
</feature>
<name>A0ABR1TIP7_9PEZI</name>
<comment type="caution">
    <text evidence="3">The sequence shown here is derived from an EMBL/GenBank/DDBJ whole genome shotgun (WGS) entry which is preliminary data.</text>
</comment>
<gene>
    <name evidence="3" type="ORF">PG996_014572</name>
</gene>
<feature type="region of interest" description="Disordered" evidence="1">
    <location>
        <begin position="401"/>
        <end position="433"/>
    </location>
</feature>